<comment type="caution">
    <text evidence="2">The sequence shown here is derived from an EMBL/GenBank/DDBJ whole genome shotgun (WGS) entry which is preliminary data.</text>
</comment>
<organism evidence="2 3">
    <name type="scientific">Gossypium armourianum</name>
    <dbReference type="NCBI Taxonomy" id="34283"/>
    <lineage>
        <taxon>Eukaryota</taxon>
        <taxon>Viridiplantae</taxon>
        <taxon>Streptophyta</taxon>
        <taxon>Embryophyta</taxon>
        <taxon>Tracheophyta</taxon>
        <taxon>Spermatophyta</taxon>
        <taxon>Magnoliopsida</taxon>
        <taxon>eudicotyledons</taxon>
        <taxon>Gunneridae</taxon>
        <taxon>Pentapetalae</taxon>
        <taxon>rosids</taxon>
        <taxon>malvids</taxon>
        <taxon>Malvales</taxon>
        <taxon>Malvaceae</taxon>
        <taxon>Malvoideae</taxon>
        <taxon>Gossypium</taxon>
    </lineage>
</organism>
<feature type="region of interest" description="Disordered" evidence="1">
    <location>
        <begin position="16"/>
        <end position="38"/>
    </location>
</feature>
<dbReference type="EMBL" id="JABFAE010000008">
    <property type="protein sequence ID" value="MBA0833912.1"/>
    <property type="molecule type" value="Genomic_DNA"/>
</dbReference>
<accession>A0A7J9JHM5</accession>
<proteinExistence type="predicted"/>
<evidence type="ECO:0000256" key="1">
    <source>
        <dbReference type="SAM" id="MobiDB-lite"/>
    </source>
</evidence>
<keyword evidence="3" id="KW-1185">Reference proteome</keyword>
<gene>
    <name evidence="2" type="ORF">Goarm_006319</name>
</gene>
<evidence type="ECO:0000313" key="3">
    <source>
        <dbReference type="Proteomes" id="UP000593575"/>
    </source>
</evidence>
<dbReference type="PANTHER" id="PTHR31780">
    <property type="entry name" value="STRESS RESPONSE PROTEIN NST1-RELATED"/>
    <property type="match status" value="1"/>
</dbReference>
<feature type="non-terminal residue" evidence="2">
    <location>
        <position position="1"/>
    </location>
</feature>
<dbReference type="Proteomes" id="UP000593575">
    <property type="component" value="Unassembled WGS sequence"/>
</dbReference>
<reference evidence="2 3" key="1">
    <citation type="journal article" date="2019" name="Genome Biol. Evol.">
        <title>Insights into the evolution of the New World diploid cottons (Gossypium, subgenus Houzingenia) based on genome sequencing.</title>
        <authorList>
            <person name="Grover C.E."/>
            <person name="Arick M.A. 2nd"/>
            <person name="Thrash A."/>
            <person name="Conover J.L."/>
            <person name="Sanders W.S."/>
            <person name="Peterson D.G."/>
            <person name="Frelichowski J.E."/>
            <person name="Scheffler J.A."/>
            <person name="Scheffler B.E."/>
            <person name="Wendel J.F."/>
        </authorList>
    </citation>
    <scope>NUCLEOTIDE SEQUENCE [LARGE SCALE GENOMIC DNA]</scope>
    <source>
        <strain evidence="2">6</strain>
        <tissue evidence="2">Leaf</tissue>
    </source>
</reference>
<dbReference type="PANTHER" id="PTHR31780:SF10">
    <property type="entry name" value="LD36051P"/>
    <property type="match status" value="1"/>
</dbReference>
<sequence length="256" mass="26480">MTLTQTQLDDAMKPVQFDTCTPVGDRNSSVTDPSMPPPSSILLKDKSFSNATSPINSLLAGEKIQFGAVTSPTVIPPSSRAVSHGIGLPGSSRSEIQIPCNLSAAEKDCALFFEKEEHASDSCVHMEDCEAEAAASAVAVAAISSDEIVGNGMSTCIVSASDNKGFGGADIDVINTGDGGQQLASQSKAEGSLSVSLPADLSVENPPISLWPPLASPQSSSSQMISHFPGGPPSHFPFYDIPMMGGPVFAFGPHEE</sequence>
<name>A0A7J9JHM5_9ROSI</name>
<dbReference type="AlphaFoldDB" id="A0A7J9JHM5"/>
<evidence type="ECO:0000313" key="2">
    <source>
        <dbReference type="EMBL" id="MBA0833912.1"/>
    </source>
</evidence>
<dbReference type="InterPro" id="IPR051195">
    <property type="entry name" value="Fungal_stress_NST1"/>
</dbReference>
<protein>
    <submittedName>
        <fullName evidence="2">Uncharacterized protein</fullName>
    </submittedName>
</protein>